<feature type="region of interest" description="Disordered" evidence="1">
    <location>
        <begin position="338"/>
        <end position="446"/>
    </location>
</feature>
<feature type="compositionally biased region" description="Basic and acidic residues" evidence="1">
    <location>
        <begin position="110"/>
        <end position="126"/>
    </location>
</feature>
<feature type="transmembrane region" description="Helical" evidence="2">
    <location>
        <begin position="790"/>
        <end position="813"/>
    </location>
</feature>
<protein>
    <submittedName>
        <fullName evidence="3">Uncharacterized protein</fullName>
    </submittedName>
</protein>
<dbReference type="OrthoDB" id="5353066at2759"/>
<feature type="compositionally biased region" description="Low complexity" evidence="1">
    <location>
        <begin position="280"/>
        <end position="289"/>
    </location>
</feature>
<evidence type="ECO:0000313" key="3">
    <source>
        <dbReference type="EMBL" id="PWW71883.1"/>
    </source>
</evidence>
<feature type="region of interest" description="Disordered" evidence="1">
    <location>
        <begin position="269"/>
        <end position="289"/>
    </location>
</feature>
<feature type="region of interest" description="Disordered" evidence="1">
    <location>
        <begin position="84"/>
        <end position="192"/>
    </location>
</feature>
<feature type="compositionally biased region" description="Basic and acidic residues" evidence="1">
    <location>
        <begin position="353"/>
        <end position="363"/>
    </location>
</feature>
<keyword evidence="2" id="KW-1133">Transmembrane helix</keyword>
<keyword evidence="2" id="KW-0812">Transmembrane</keyword>
<evidence type="ECO:0000313" key="4">
    <source>
        <dbReference type="Proteomes" id="UP000246991"/>
    </source>
</evidence>
<name>A0A317SBK8_9PEZI</name>
<comment type="caution">
    <text evidence="3">The sequence shown here is derived from an EMBL/GenBank/DDBJ whole genome shotgun (WGS) entry which is preliminary data.</text>
</comment>
<feature type="compositionally biased region" description="Gly residues" evidence="1">
    <location>
        <begin position="411"/>
        <end position="420"/>
    </location>
</feature>
<reference evidence="3 4" key="1">
    <citation type="submission" date="2018-03" db="EMBL/GenBank/DDBJ databases">
        <title>Genomes of Pezizomycetes fungi and the evolution of truffles.</title>
        <authorList>
            <person name="Murat C."/>
            <person name="Payen T."/>
            <person name="Noel B."/>
            <person name="Kuo A."/>
            <person name="Martin F.M."/>
        </authorList>
    </citation>
    <scope>NUCLEOTIDE SEQUENCE [LARGE SCALE GENOMIC DNA]</scope>
    <source>
        <strain evidence="3">091103-1</strain>
    </source>
</reference>
<keyword evidence="2" id="KW-0472">Membrane</keyword>
<sequence>MGGVEIRKTGARVPEVPETEIVCAKTDLGFSPTKPDFYSRQWASPIRPNSQNHYTYGHGGTKRRIMNGGEVRVEILPHPSVIAERSAHEEEEEKPDLFEECQEQGSGDAQKSRGVDHVRYAQHEDVYPIETPNPLRHGGRRSQSDLDNYLPPLNHSPATMGDSSPRSQTATSFETVLSGDSDSSRDSRERRFVEESTASFGFENFHMGSETESYFAGLPSPNPDGDSARTGLYGSSGVASSGVLASVSQGDISAQARSNSSLGGYAVSKGSSGAVGRPGLSGNHSSSSHLLALQRGTQVPSSGSSPMEDALAKELKRLSKISAGSGVSGVAIVVTSDEPASSLGDDSDDDADDQRWTKEEKGKGRAPRSVDSGNGSMAERDGSDPRLGNRGGHYRSGSGISRVSGWSMGDQSGGAGSGSDGGDDDDSRELLRSVDRTKKRKLRSQVAPKGVLVHEGDERYDFVYRMRRTPDETPILVPQYTFSSESSFPNRNALTLPIPAKASSPNLRGADNIPLATRYGSSPITKPEGALVRSPDLDDSYYGGMIPGDRVDDSPARSARYSGSHKSITQSMSDSQMGELVHPAHRQASRVSQHGGRNRGVVSMGSLEGITGIGLRPMPSPGLSGGRFVGSSLADTSDIGHPLEDTTAKSGINPKRVRMSANLDEIAPAPQHYFEREPEVRKKRKSYRLSALGVRPMRPKNLRRSMTPHLYAPRPLGDSWKDLADIESLPDNEQTLEYRNREKRAGRLLLGFCMLFPPLLLVVAWGGFDVTVEGWTSGQVKGVGRVEKRIAAWVGGTFAVCVVAGIIAGAVVVSI</sequence>
<feature type="compositionally biased region" description="Acidic residues" evidence="1">
    <location>
        <begin position="89"/>
        <end position="102"/>
    </location>
</feature>
<dbReference type="Proteomes" id="UP000246991">
    <property type="component" value="Unassembled WGS sequence"/>
</dbReference>
<organism evidence="3 4">
    <name type="scientific">Tuber magnatum</name>
    <name type="common">white Piedmont truffle</name>
    <dbReference type="NCBI Taxonomy" id="42249"/>
    <lineage>
        <taxon>Eukaryota</taxon>
        <taxon>Fungi</taxon>
        <taxon>Dikarya</taxon>
        <taxon>Ascomycota</taxon>
        <taxon>Pezizomycotina</taxon>
        <taxon>Pezizomycetes</taxon>
        <taxon>Pezizales</taxon>
        <taxon>Tuberaceae</taxon>
        <taxon>Tuber</taxon>
    </lineage>
</organism>
<proteinExistence type="predicted"/>
<feature type="transmembrane region" description="Helical" evidence="2">
    <location>
        <begin position="748"/>
        <end position="768"/>
    </location>
</feature>
<feature type="compositionally biased region" description="Polar residues" evidence="1">
    <location>
        <begin position="161"/>
        <end position="175"/>
    </location>
</feature>
<feature type="compositionally biased region" description="Basic and acidic residues" evidence="1">
    <location>
        <begin position="182"/>
        <end position="192"/>
    </location>
</feature>
<evidence type="ECO:0000256" key="1">
    <source>
        <dbReference type="SAM" id="MobiDB-lite"/>
    </source>
</evidence>
<evidence type="ECO:0000256" key="2">
    <source>
        <dbReference type="SAM" id="Phobius"/>
    </source>
</evidence>
<gene>
    <name evidence="3" type="ORF">C7212DRAFT_348495</name>
</gene>
<keyword evidence="4" id="KW-1185">Reference proteome</keyword>
<dbReference type="EMBL" id="PYWC01000130">
    <property type="protein sequence ID" value="PWW71883.1"/>
    <property type="molecule type" value="Genomic_DNA"/>
</dbReference>
<feature type="region of interest" description="Disordered" evidence="1">
    <location>
        <begin position="213"/>
        <end position="233"/>
    </location>
</feature>
<dbReference type="AlphaFoldDB" id="A0A317SBK8"/>
<accession>A0A317SBK8</accession>